<keyword evidence="3" id="KW-1185">Reference proteome</keyword>
<dbReference type="GO" id="GO:0016787">
    <property type="term" value="F:hydrolase activity"/>
    <property type="evidence" value="ECO:0007669"/>
    <property type="project" value="UniProtKB-KW"/>
</dbReference>
<sequence length="284" mass="32474">MDYRETEWRMRDDTLMFACEWLPEDPANARAFVGLVHGMGEHSGRYSHVAEMLVREGCIVWAFDQYGHGRTPGKRGHTPDYDALLQGPEYLLAETARRYPGLPAFLYGHSMGGNVTLNYLLRRKPAIVGAIVTGPWLKLAFNPPPLQAIIGRVVERIYPQYTNHRPLVAERLTSDPEMIRRIAEDPAGHGYITARFFFSVSRAGHWAIANANRLEVPVLLMHGDDDKVTSLEASRQFAEKAGRLCKLVEWPGYRHELHNESERGAVFAVIRQWLNEKIEEFHRR</sequence>
<gene>
    <name evidence="2" type="ORF">E6C55_30940</name>
</gene>
<evidence type="ECO:0000313" key="3">
    <source>
        <dbReference type="Proteomes" id="UP000310636"/>
    </source>
</evidence>
<dbReference type="Pfam" id="PF12146">
    <property type="entry name" value="Hydrolase_4"/>
    <property type="match status" value="1"/>
</dbReference>
<dbReference type="EMBL" id="SSOB01000064">
    <property type="protein sequence ID" value="THF73057.1"/>
    <property type="molecule type" value="Genomic_DNA"/>
</dbReference>
<feature type="domain" description="Serine aminopeptidase S33" evidence="1">
    <location>
        <begin position="28"/>
        <end position="262"/>
    </location>
</feature>
<dbReference type="InterPro" id="IPR051044">
    <property type="entry name" value="MAG_DAG_Lipase"/>
</dbReference>
<dbReference type="PRINTS" id="PR00111">
    <property type="entry name" value="ABHYDROLASE"/>
</dbReference>
<protein>
    <submittedName>
        <fullName evidence="2">Alpha/beta hydrolase</fullName>
    </submittedName>
</protein>
<proteinExistence type="predicted"/>
<dbReference type="SUPFAM" id="SSF53474">
    <property type="entry name" value="alpha/beta-Hydrolases"/>
    <property type="match status" value="1"/>
</dbReference>
<dbReference type="InterPro" id="IPR000073">
    <property type="entry name" value="AB_hydrolase_1"/>
</dbReference>
<dbReference type="InterPro" id="IPR022742">
    <property type="entry name" value="Hydrolase_4"/>
</dbReference>
<accession>A0A4S4BFG3</accession>
<evidence type="ECO:0000259" key="1">
    <source>
        <dbReference type="Pfam" id="PF12146"/>
    </source>
</evidence>
<name>A0A4S4BFG3_9BACL</name>
<dbReference type="Gene3D" id="3.40.50.1820">
    <property type="entry name" value="alpha/beta hydrolase"/>
    <property type="match status" value="1"/>
</dbReference>
<dbReference type="Proteomes" id="UP000310636">
    <property type="component" value="Unassembled WGS sequence"/>
</dbReference>
<dbReference type="PANTHER" id="PTHR11614">
    <property type="entry name" value="PHOSPHOLIPASE-RELATED"/>
    <property type="match status" value="1"/>
</dbReference>
<dbReference type="AlphaFoldDB" id="A0A4S4BFG3"/>
<reference evidence="2 3" key="1">
    <citation type="submission" date="2019-04" db="EMBL/GenBank/DDBJ databases">
        <title>Cohnella sp. nov. isolated from preserved vegetables.</title>
        <authorList>
            <person name="Lin S.-Y."/>
            <person name="Hung M.-H."/>
            <person name="Young C.-C."/>
        </authorList>
    </citation>
    <scope>NUCLEOTIDE SEQUENCE [LARGE SCALE GENOMIC DNA]</scope>
    <source>
        <strain evidence="2 3">CC-MHH1044</strain>
    </source>
</reference>
<evidence type="ECO:0000313" key="2">
    <source>
        <dbReference type="EMBL" id="THF73057.1"/>
    </source>
</evidence>
<keyword evidence="2" id="KW-0378">Hydrolase</keyword>
<dbReference type="InterPro" id="IPR029058">
    <property type="entry name" value="AB_hydrolase_fold"/>
</dbReference>
<comment type="caution">
    <text evidence="2">The sequence shown here is derived from an EMBL/GenBank/DDBJ whole genome shotgun (WGS) entry which is preliminary data.</text>
</comment>
<dbReference type="OrthoDB" id="9806902at2"/>
<organism evidence="2 3">
    <name type="scientific">Cohnella fermenti</name>
    <dbReference type="NCBI Taxonomy" id="2565925"/>
    <lineage>
        <taxon>Bacteria</taxon>
        <taxon>Bacillati</taxon>
        <taxon>Bacillota</taxon>
        <taxon>Bacilli</taxon>
        <taxon>Bacillales</taxon>
        <taxon>Paenibacillaceae</taxon>
        <taxon>Cohnella</taxon>
    </lineage>
</organism>
<dbReference type="RefSeq" id="WP_136373705.1">
    <property type="nucleotide sequence ID" value="NZ_SSOB01000064.1"/>
</dbReference>